<dbReference type="PANTHER" id="PTHR46401">
    <property type="entry name" value="GLYCOSYLTRANSFERASE WBBK-RELATED"/>
    <property type="match status" value="1"/>
</dbReference>
<evidence type="ECO:0000256" key="3">
    <source>
        <dbReference type="SAM" id="MobiDB-lite"/>
    </source>
</evidence>
<sequence>MIFKKRKTDATTESDQASQADNVNVVTDDVVTEGFQSSSAIIRESDPAIDELVRDLIEDAKRRVHTGAIKELCEEYLKHESYRIARRILDLAKNAFPNDASVHELLARACHFLGDHLAEADAWHHAAKLTNRVEFKVCEAHARLRISDFATAETILQAVSGDGITRFDVAAGLAECAYQRHDLMRAFEYWTRAAELDPEDLNASLQRTNVLIEMGDLRTAEAIIDDAQERWPGSALVAETKARVLKSRADYPAALEFSQIAVVMDSSPNLHLTHASVLLALGRTDDACQTLRQALARQPRDTSVLAMLAECEEAAGRRSIALATWRGLLHFQPDFVRAHIETARLENVGRSAQDYRDALLKIAGRYPLAAEPLVAVADIARDARQQTEVASLWNRILTIAPGRKEFWLRCAAALRECNKLDDAERMVWDALERFPEDRDLLEDALDLSTGLEHQARAVEAGRRLTLLLRRTRSDEPGSPDMANPLFNAYTRLTWLHFNVGDFKNSRAICEEIAEIWPNCAFYLELRAMMSIRERNWQDALDSARTYNYLFPHYPRGIELEYEALLGAREFNAAAELLTREDLAMRFPEWTSRFAAWRDAVRSIRPPEQPTDTRLVLDVTSLATVVAASAAPGGIERTIVEVVLELFESWKGNLALVNWKTIAVEVDQADFASAIFPSSFGEASQQKINPFVQRTLTNGEKAFESSPHDIVVILGSAWHYDANNAILNEYKRAGSRVAIYIHDLLQLYYPTLVSEKWAAIFRYWIGPALDQADLVMVNSNHSGREIQQFCAETGRQPIEAIKVELGDDYRCLPRKQRVDEAKVASVLRLSKSAGYVMFVSALGKRKNHGFLVRAWDRLRKMSGEDCPTLVFVGSPGDGMTAIEAELRATQYAGGKVVLLHNVDDASLDKLYENCLFTVFPSLCEGWGLPIAEALSHGKVCLASTTTSMPEVGGDCADYFEPTDEDAFIALATQYVYDHPKRTEREAYVREHYQRRKWSATTEHIVSLVDTRLLASGGKPVLPIPRTTQIAGVIQVCASYGKQCGIASYASHVAAAMRGQGRDTVIVRGVDECEPYLATGRYGYIFVQHEYGLYDSFNPTLAGPDTTGELIEQLEDYAERYPNVSSAVVMHTIDMNKPDLRERSQMLFNSTIPVVTLSSAAARNTRAIFVEHGIHVTSPIASVEAPARAEGNALTVSSFGFLSPHKRIDRILQACVESNSRLVANFACDSAERAQRARELVASMGVAGKVTFDFQTDEEILATLRSGDVVYFPQGPISYWATTGSARVAMTADRPVVTSPEDQFEDMAAGVIFATDADLPTVLRRLSNPTYYAQVLGRLRVFRDENTIDAVYRDALAMLNSENRAARIPSARSAIIVSDLLALPARTAVKTLYTSQFDRQPTSNEFESFEATEGGSVDTRLAAIFGAARNALMQGRPMDLAVDPCHADLLASSELSAIDGNRFVSALSLLLLDQTDFIDTAMLAIAKRRPSDFERAELDAMPVDDVAARMSVLRAIVRIANKARATRSAVGDLQAHLYLQAPVPGQIQHSRRRYHLSELCVYPAIYRAIAVYRKLFKRDPSLEEHLALSSVDSYEAIDRIGELAATTDAVHVIDNIPDRAGWLTTMQRVQSALEEISDTQADEMTGENLCSLEKRRLSRAFPSFVLLT</sequence>
<evidence type="ECO:0000256" key="2">
    <source>
        <dbReference type="PROSITE-ProRule" id="PRU00339"/>
    </source>
</evidence>
<keyword evidence="5" id="KW-0328">Glycosyltransferase</keyword>
<keyword evidence="6" id="KW-1185">Reference proteome</keyword>
<dbReference type="InterPro" id="IPR019734">
    <property type="entry name" value="TPR_rpt"/>
</dbReference>
<feature type="repeat" description="TPR" evidence="2">
    <location>
        <begin position="167"/>
        <end position="200"/>
    </location>
</feature>
<proteinExistence type="predicted"/>
<organism evidence="5 6">
    <name type="scientific">Burkholderia orbicola</name>
    <dbReference type="NCBI Taxonomy" id="2978683"/>
    <lineage>
        <taxon>Bacteria</taxon>
        <taxon>Pseudomonadati</taxon>
        <taxon>Pseudomonadota</taxon>
        <taxon>Betaproteobacteria</taxon>
        <taxon>Burkholderiales</taxon>
        <taxon>Burkholderiaceae</taxon>
        <taxon>Burkholderia</taxon>
        <taxon>Burkholderia cepacia complex</taxon>
    </lineage>
</organism>
<feature type="compositionally biased region" description="Polar residues" evidence="3">
    <location>
        <begin position="11"/>
        <end position="20"/>
    </location>
</feature>
<keyword evidence="1 5" id="KW-0808">Transferase</keyword>
<dbReference type="InterPro" id="IPR001296">
    <property type="entry name" value="Glyco_trans_1"/>
</dbReference>
<keyword evidence="2" id="KW-0802">TPR repeat</keyword>
<dbReference type="GO" id="GO:0016757">
    <property type="term" value="F:glycosyltransferase activity"/>
    <property type="evidence" value="ECO:0007669"/>
    <property type="project" value="UniProtKB-KW"/>
</dbReference>
<dbReference type="EMBL" id="JAUJQL010000016">
    <property type="protein sequence ID" value="MDN7526767.1"/>
    <property type="molecule type" value="Genomic_DNA"/>
</dbReference>
<dbReference type="InterPro" id="IPR011990">
    <property type="entry name" value="TPR-like_helical_dom_sf"/>
</dbReference>
<protein>
    <submittedName>
        <fullName evidence="5">Glycosyltransferase</fullName>
        <ecNumber evidence="5">2.4.-.-</ecNumber>
    </submittedName>
</protein>
<feature type="domain" description="Glycosyl transferase family 1" evidence="4">
    <location>
        <begin position="830"/>
        <end position="988"/>
    </location>
</feature>
<name>A0ABT8NYW1_9BURK</name>
<dbReference type="Gene3D" id="3.40.50.2000">
    <property type="entry name" value="Glycogen Phosphorylase B"/>
    <property type="match status" value="2"/>
</dbReference>
<dbReference type="Pfam" id="PF13428">
    <property type="entry name" value="TPR_14"/>
    <property type="match status" value="1"/>
</dbReference>
<dbReference type="Proteomes" id="UP001172217">
    <property type="component" value="Unassembled WGS sequence"/>
</dbReference>
<comment type="caution">
    <text evidence="5">The sequence shown here is derived from an EMBL/GenBank/DDBJ whole genome shotgun (WGS) entry which is preliminary data.</text>
</comment>
<dbReference type="SUPFAM" id="SSF48452">
    <property type="entry name" value="TPR-like"/>
    <property type="match status" value="2"/>
</dbReference>
<dbReference type="PROSITE" id="PS50005">
    <property type="entry name" value="TPR"/>
    <property type="match status" value="1"/>
</dbReference>
<evidence type="ECO:0000259" key="4">
    <source>
        <dbReference type="Pfam" id="PF00534"/>
    </source>
</evidence>
<dbReference type="SMART" id="SM00028">
    <property type="entry name" value="TPR"/>
    <property type="match status" value="5"/>
</dbReference>
<dbReference type="Pfam" id="PF00534">
    <property type="entry name" value="Glycos_transf_1"/>
    <property type="match status" value="1"/>
</dbReference>
<dbReference type="SUPFAM" id="SSF81901">
    <property type="entry name" value="HCP-like"/>
    <property type="match status" value="1"/>
</dbReference>
<dbReference type="CDD" id="cd03809">
    <property type="entry name" value="GT4_MtfB-like"/>
    <property type="match status" value="1"/>
</dbReference>
<evidence type="ECO:0000256" key="1">
    <source>
        <dbReference type="ARBA" id="ARBA00022679"/>
    </source>
</evidence>
<dbReference type="PANTHER" id="PTHR46401:SF2">
    <property type="entry name" value="GLYCOSYLTRANSFERASE WBBK-RELATED"/>
    <property type="match status" value="1"/>
</dbReference>
<evidence type="ECO:0000313" key="6">
    <source>
        <dbReference type="Proteomes" id="UP001172217"/>
    </source>
</evidence>
<dbReference type="Gene3D" id="1.25.40.10">
    <property type="entry name" value="Tetratricopeptide repeat domain"/>
    <property type="match status" value="2"/>
</dbReference>
<evidence type="ECO:0000313" key="5">
    <source>
        <dbReference type="EMBL" id="MDN7526767.1"/>
    </source>
</evidence>
<dbReference type="EC" id="2.4.-.-" evidence="5"/>
<dbReference type="SUPFAM" id="SSF53756">
    <property type="entry name" value="UDP-Glycosyltransferase/glycogen phosphorylase"/>
    <property type="match status" value="2"/>
</dbReference>
<reference evidence="5" key="1">
    <citation type="submission" date="2023-07" db="EMBL/GenBank/DDBJ databases">
        <title>A collection of bacterial strains from the Burkholderia cepacia Research Laboratory and Repository.</title>
        <authorList>
            <person name="Lipuma J."/>
            <person name="Spilker T."/>
            <person name="Caverly L."/>
        </authorList>
    </citation>
    <scope>NUCLEOTIDE SEQUENCE</scope>
    <source>
        <strain evidence="5">AU45194</strain>
    </source>
</reference>
<feature type="region of interest" description="Disordered" evidence="3">
    <location>
        <begin position="1"/>
        <end position="20"/>
    </location>
</feature>
<dbReference type="RefSeq" id="WP_175808537.1">
    <property type="nucleotide sequence ID" value="NZ_JAUJQL010000016.1"/>
</dbReference>
<gene>
    <name evidence="5" type="ORF">QZM70_27880</name>
</gene>
<accession>A0ABT8NYW1</accession>